<comment type="subcellular location">
    <subcellularLocation>
        <location evidence="1">Membrane</location>
        <topology evidence="1">Multi-pass membrane protein</topology>
    </subcellularLocation>
</comment>
<reference evidence="5" key="1">
    <citation type="submission" date="2020-02" db="EMBL/GenBank/DDBJ databases">
        <authorList>
            <person name="Meier V. D."/>
        </authorList>
    </citation>
    <scope>NUCLEOTIDE SEQUENCE</scope>
    <source>
        <strain evidence="5">AVDCRST_MAG78</strain>
    </source>
</reference>
<evidence type="ECO:0000256" key="3">
    <source>
        <dbReference type="ARBA" id="ARBA00022989"/>
    </source>
</evidence>
<keyword evidence="2" id="KW-0812">Transmembrane</keyword>
<evidence type="ECO:0000256" key="2">
    <source>
        <dbReference type="ARBA" id="ARBA00022692"/>
    </source>
</evidence>
<organism evidence="5">
    <name type="scientific">uncultured Rubrobacteraceae bacterium</name>
    <dbReference type="NCBI Taxonomy" id="349277"/>
    <lineage>
        <taxon>Bacteria</taxon>
        <taxon>Bacillati</taxon>
        <taxon>Actinomycetota</taxon>
        <taxon>Rubrobacteria</taxon>
        <taxon>Rubrobacterales</taxon>
        <taxon>Rubrobacteraceae</taxon>
        <taxon>environmental samples</taxon>
    </lineage>
</organism>
<protein>
    <recommendedName>
        <fullName evidence="6">DUF697 domain-containing protein</fullName>
    </recommendedName>
</protein>
<proteinExistence type="predicted"/>
<keyword evidence="4" id="KW-0472">Membrane</keyword>
<dbReference type="AlphaFoldDB" id="A0A6J4P3Z4"/>
<gene>
    <name evidence="5" type="ORF">AVDCRST_MAG78-74</name>
</gene>
<name>A0A6J4P3Z4_9ACTN</name>
<dbReference type="EMBL" id="CADCVB010000002">
    <property type="protein sequence ID" value="CAA9405147.1"/>
    <property type="molecule type" value="Genomic_DNA"/>
</dbReference>
<evidence type="ECO:0000313" key="5">
    <source>
        <dbReference type="EMBL" id="CAA9405147.1"/>
    </source>
</evidence>
<evidence type="ECO:0000256" key="1">
    <source>
        <dbReference type="ARBA" id="ARBA00004141"/>
    </source>
</evidence>
<keyword evidence="3" id="KW-1133">Transmembrane helix</keyword>
<dbReference type="Pfam" id="PF05128">
    <property type="entry name" value="DUF697"/>
    <property type="match status" value="1"/>
</dbReference>
<sequence length="257" mass="27398">MLGLRNLYRVFHESRSAARKRATLSVTGDLPGAEELADLLDAGRSAAGAEVLLAVTGARGEAGGVEVSVSGDAVEDEETIVLSAVSEETVLRELAPRVARALDEDYLVSLGRGYPVFRRAVCEEIIRKNARQNAVIGALPIPGADMPALAANQGRMVLGIAAVYGEEISFERARELIGVLAAGFGFRALTRQVLKLVPVGGWAASGAIGYAGTLAMGRATILYFERGKKKIGPGERSEILHRASEEAKVFLSRLRRR</sequence>
<evidence type="ECO:0008006" key="6">
    <source>
        <dbReference type="Google" id="ProtNLM"/>
    </source>
</evidence>
<dbReference type="InterPro" id="IPR021147">
    <property type="entry name" value="DUF697"/>
</dbReference>
<accession>A0A6J4P3Z4</accession>
<dbReference type="GO" id="GO:0016020">
    <property type="term" value="C:membrane"/>
    <property type="evidence" value="ECO:0007669"/>
    <property type="project" value="UniProtKB-SubCell"/>
</dbReference>
<evidence type="ECO:0000256" key="4">
    <source>
        <dbReference type="ARBA" id="ARBA00023136"/>
    </source>
</evidence>